<dbReference type="PROSITE" id="PS00211">
    <property type="entry name" value="ABC_TRANSPORTER_1"/>
    <property type="match status" value="1"/>
</dbReference>
<dbReference type="Proteomes" id="UP000041254">
    <property type="component" value="Unassembled WGS sequence"/>
</dbReference>
<dbReference type="OrthoDB" id="184675at2759"/>
<feature type="domain" description="ABC transporter" evidence="10">
    <location>
        <begin position="32"/>
        <end position="276"/>
    </location>
</feature>
<evidence type="ECO:0000256" key="4">
    <source>
        <dbReference type="ARBA" id="ARBA00022741"/>
    </source>
</evidence>
<keyword evidence="2" id="KW-0813">Transport</keyword>
<organism evidence="11 12">
    <name type="scientific">Vitrella brassicaformis (strain CCMP3155)</name>
    <dbReference type="NCBI Taxonomy" id="1169540"/>
    <lineage>
        <taxon>Eukaryota</taxon>
        <taxon>Sar</taxon>
        <taxon>Alveolata</taxon>
        <taxon>Colpodellida</taxon>
        <taxon>Vitrellaceae</taxon>
        <taxon>Vitrella</taxon>
    </lineage>
</organism>
<dbReference type="Pfam" id="PF19055">
    <property type="entry name" value="ABC2_membrane_7"/>
    <property type="match status" value="1"/>
</dbReference>
<comment type="subcellular location">
    <subcellularLocation>
        <location evidence="1">Membrane</location>
        <topology evidence="1">Multi-pass membrane protein</topology>
    </subcellularLocation>
</comment>
<evidence type="ECO:0000313" key="12">
    <source>
        <dbReference type="Proteomes" id="UP000041254"/>
    </source>
</evidence>
<dbReference type="PANTHER" id="PTHR48041">
    <property type="entry name" value="ABC TRANSPORTER G FAMILY MEMBER 28"/>
    <property type="match status" value="1"/>
</dbReference>
<keyword evidence="4" id="KW-0547">Nucleotide-binding</keyword>
<dbReference type="STRING" id="1169540.A0A0G4GNE9"/>
<feature type="transmembrane region" description="Helical" evidence="9">
    <location>
        <begin position="566"/>
        <end position="591"/>
    </location>
</feature>
<dbReference type="InterPro" id="IPR050352">
    <property type="entry name" value="ABCG_transporters"/>
</dbReference>
<evidence type="ECO:0000256" key="6">
    <source>
        <dbReference type="ARBA" id="ARBA00022989"/>
    </source>
</evidence>
<sequence>MVMGDARTPAATDGWAFEWPSRAAGHSVRWDIQRYSLVGSRRASDPGLVILEGLQGELLPGETLAILGPSGAGKTTFLSLLAGRVQEGRFKGQIFVGNEMFSPTRMRSLSAYVEQEDHLVGCLTVHEELSFAADLRLDASIPAYERRLEVEKVKGDLGLTHVSSRRIGDYFSRGISGGEKRRVSIAKEMVTHRQILFLDEPTSGLDSFTALQVVHSVIHLARRRNLVVFCTIHQPSSELLHSFDKVLLLAGGRTVYFGGTRGLSVFFRELGYEPPQDVPVSDFVLSVIHRDFPSRPLQSPVKPPSQPSASPASLSVPPCPIRTDSKDQLLLRANRLLRTWRRRERNRSLPSLQALHSPVTPPDEESGIGIIMTGRSESSLSFTAVSPRHPLAADGSPFGGSMRSFFLGNEGDSDSGEGEVKRGAYPTGYGRQVAVQMRRFAIIFRRDPVAFFVRFFLEMLVKLMLAFEWWRIGARKELQAVGDLKGAMLFTLVATGFAALMSLPQIEQERRIFVAEQRARLYRPTTYIVATLALRLPSLMLFTLPNACLVYFALQMDKDGFDADRFGYFVLVTWCVAFVAEALTICIAFIAKDVTLGWALGVYEQAVLMLWSGGFIRSSAMPLAFKVIGLVSPHKWGLEALMLTFIPGRCYEIETLGEGLCPEAIEGHTMDGQKVLEHMFGSKEWPFSPDTVTPIKALCVLLLVSLALFVTAVRTSVERSSPIPVTQKSNTRSVSFDTLLGPPSREESPFLNPDSPSAAANGKAAYGTFTNTPAG</sequence>
<reference evidence="11 12" key="1">
    <citation type="submission" date="2014-11" db="EMBL/GenBank/DDBJ databases">
        <authorList>
            <person name="Zhu J."/>
            <person name="Qi W."/>
            <person name="Song R."/>
        </authorList>
    </citation>
    <scope>NUCLEOTIDE SEQUENCE [LARGE SCALE GENOMIC DNA]</scope>
</reference>
<dbReference type="InterPro" id="IPR003593">
    <property type="entry name" value="AAA+_ATPase"/>
</dbReference>
<keyword evidence="7 9" id="KW-0472">Membrane</keyword>
<evidence type="ECO:0000256" key="2">
    <source>
        <dbReference type="ARBA" id="ARBA00022448"/>
    </source>
</evidence>
<feature type="transmembrane region" description="Helical" evidence="9">
    <location>
        <begin position="598"/>
        <end position="616"/>
    </location>
</feature>
<evidence type="ECO:0000256" key="8">
    <source>
        <dbReference type="SAM" id="MobiDB-lite"/>
    </source>
</evidence>
<evidence type="ECO:0000256" key="9">
    <source>
        <dbReference type="SAM" id="Phobius"/>
    </source>
</evidence>
<feature type="region of interest" description="Disordered" evidence="8">
    <location>
        <begin position="734"/>
        <end position="775"/>
    </location>
</feature>
<dbReference type="SUPFAM" id="SSF52540">
    <property type="entry name" value="P-loop containing nucleoside triphosphate hydrolases"/>
    <property type="match status" value="1"/>
</dbReference>
<dbReference type="InParanoid" id="A0A0G4GNE9"/>
<dbReference type="InterPro" id="IPR017871">
    <property type="entry name" value="ABC_transporter-like_CS"/>
</dbReference>
<dbReference type="OMA" id="EPHCAIS"/>
<feature type="transmembrane region" description="Helical" evidence="9">
    <location>
        <begin position="527"/>
        <end position="554"/>
    </location>
</feature>
<feature type="transmembrane region" description="Helical" evidence="9">
    <location>
        <begin position="448"/>
        <end position="467"/>
    </location>
</feature>
<dbReference type="Gene3D" id="3.40.50.300">
    <property type="entry name" value="P-loop containing nucleotide triphosphate hydrolases"/>
    <property type="match status" value="1"/>
</dbReference>
<evidence type="ECO:0000259" key="10">
    <source>
        <dbReference type="PROSITE" id="PS50893"/>
    </source>
</evidence>
<feature type="region of interest" description="Disordered" evidence="8">
    <location>
        <begin position="295"/>
        <end position="321"/>
    </location>
</feature>
<evidence type="ECO:0000256" key="3">
    <source>
        <dbReference type="ARBA" id="ARBA00022692"/>
    </source>
</evidence>
<dbReference type="GO" id="GO:0016887">
    <property type="term" value="F:ATP hydrolysis activity"/>
    <property type="evidence" value="ECO:0007669"/>
    <property type="project" value="InterPro"/>
</dbReference>
<evidence type="ECO:0000313" key="11">
    <source>
        <dbReference type="EMBL" id="CEM31764.1"/>
    </source>
</evidence>
<dbReference type="GO" id="GO:0016020">
    <property type="term" value="C:membrane"/>
    <property type="evidence" value="ECO:0007669"/>
    <property type="project" value="UniProtKB-SubCell"/>
</dbReference>
<dbReference type="InterPro" id="IPR027417">
    <property type="entry name" value="P-loop_NTPase"/>
</dbReference>
<dbReference type="InterPro" id="IPR043926">
    <property type="entry name" value="ABCG_dom"/>
</dbReference>
<name>A0A0G4GNE9_VITBC</name>
<evidence type="ECO:0000256" key="7">
    <source>
        <dbReference type="ARBA" id="ARBA00023136"/>
    </source>
</evidence>
<evidence type="ECO:0000256" key="1">
    <source>
        <dbReference type="ARBA" id="ARBA00004141"/>
    </source>
</evidence>
<keyword evidence="3 9" id="KW-0812">Transmembrane</keyword>
<keyword evidence="6 9" id="KW-1133">Transmembrane helix</keyword>
<keyword evidence="5" id="KW-0067">ATP-binding</keyword>
<dbReference type="GO" id="GO:0140359">
    <property type="term" value="F:ABC-type transporter activity"/>
    <property type="evidence" value="ECO:0007669"/>
    <property type="project" value="InterPro"/>
</dbReference>
<proteinExistence type="predicted"/>
<feature type="compositionally biased region" description="Low complexity" evidence="8">
    <location>
        <begin position="307"/>
        <end position="316"/>
    </location>
</feature>
<dbReference type="AlphaFoldDB" id="A0A0G4GNE9"/>
<dbReference type="InterPro" id="IPR013525">
    <property type="entry name" value="ABC2_TM"/>
</dbReference>
<dbReference type="PhylomeDB" id="A0A0G4GNE9"/>
<feature type="transmembrane region" description="Helical" evidence="9">
    <location>
        <begin position="695"/>
        <end position="713"/>
    </location>
</feature>
<accession>A0A0G4GNE9</accession>
<dbReference type="EMBL" id="CDMY01000738">
    <property type="protein sequence ID" value="CEM31764.1"/>
    <property type="molecule type" value="Genomic_DNA"/>
</dbReference>
<dbReference type="GO" id="GO:0005524">
    <property type="term" value="F:ATP binding"/>
    <property type="evidence" value="ECO:0007669"/>
    <property type="project" value="UniProtKB-KW"/>
</dbReference>
<dbReference type="PANTHER" id="PTHR48041:SF91">
    <property type="entry name" value="ABC TRANSPORTER G FAMILY MEMBER 28"/>
    <property type="match status" value="1"/>
</dbReference>
<gene>
    <name evidence="11" type="ORF">Vbra_2268</name>
</gene>
<dbReference type="InterPro" id="IPR003439">
    <property type="entry name" value="ABC_transporter-like_ATP-bd"/>
</dbReference>
<keyword evidence="12" id="KW-1185">Reference proteome</keyword>
<dbReference type="VEuPathDB" id="CryptoDB:Vbra_2268"/>
<dbReference type="Pfam" id="PF00005">
    <property type="entry name" value="ABC_tran"/>
    <property type="match status" value="1"/>
</dbReference>
<dbReference type="PROSITE" id="PS50893">
    <property type="entry name" value="ABC_TRANSPORTER_2"/>
    <property type="match status" value="1"/>
</dbReference>
<evidence type="ECO:0000256" key="5">
    <source>
        <dbReference type="ARBA" id="ARBA00022840"/>
    </source>
</evidence>
<dbReference type="Pfam" id="PF01061">
    <property type="entry name" value="ABC2_membrane"/>
    <property type="match status" value="1"/>
</dbReference>
<feature type="transmembrane region" description="Helical" evidence="9">
    <location>
        <begin position="487"/>
        <end position="506"/>
    </location>
</feature>
<dbReference type="SMART" id="SM00382">
    <property type="entry name" value="AAA"/>
    <property type="match status" value="1"/>
</dbReference>
<protein>
    <recommendedName>
        <fullName evidence="10">ABC transporter domain-containing protein</fullName>
    </recommendedName>
</protein>